<dbReference type="PANTHER" id="PTHR33371:SF4">
    <property type="entry name" value="INTERMEMBRANE PHOSPHOLIPID TRANSPORT SYSTEM BINDING PROTEIN MLAD"/>
    <property type="match status" value="1"/>
</dbReference>
<sequence>MKSSHQIELTAGIFLLLAIAALVFLALHATDRGVVSGESYEVTARFSNVGGLTPRATVSMGGVAIGMVEAIELDPETFEARVTMRISRAYDNLPDDTSASILTSGILGDQYVGLEPGGSPEVLQDGDRILITSSAMVLEQLISRYMFNSEDGQGEE</sequence>
<dbReference type="InterPro" id="IPR003399">
    <property type="entry name" value="Mce/MlaD"/>
</dbReference>
<dbReference type="PANTHER" id="PTHR33371">
    <property type="entry name" value="INTERMEMBRANE PHOSPHOLIPID TRANSPORT SYSTEM BINDING PROTEIN MLAD-RELATED"/>
    <property type="match status" value="1"/>
</dbReference>
<organism evidence="2 3">
    <name type="scientific">Wenzhouxiangella sediminis</name>
    <dbReference type="NCBI Taxonomy" id="1792836"/>
    <lineage>
        <taxon>Bacteria</taxon>
        <taxon>Pseudomonadati</taxon>
        <taxon>Pseudomonadota</taxon>
        <taxon>Gammaproteobacteria</taxon>
        <taxon>Chromatiales</taxon>
        <taxon>Wenzhouxiangellaceae</taxon>
        <taxon>Wenzhouxiangella</taxon>
    </lineage>
</organism>
<dbReference type="NCBIfam" id="TIGR04430">
    <property type="entry name" value="OM_asym_MlaD"/>
    <property type="match status" value="1"/>
</dbReference>
<dbReference type="RefSeq" id="WP_116651465.1">
    <property type="nucleotide sequence ID" value="NZ_QUZK01000046.1"/>
</dbReference>
<reference evidence="2 3" key="1">
    <citation type="submission" date="2018-08" db="EMBL/GenBank/DDBJ databases">
        <title>Wenzhouxiangella salilacus sp. nov., a novel bacterium isolated from a saline lake in Xinjiang Province, China.</title>
        <authorList>
            <person name="Han S."/>
        </authorList>
    </citation>
    <scope>NUCLEOTIDE SEQUENCE [LARGE SCALE GENOMIC DNA]</scope>
    <source>
        <strain evidence="2 3">XDB06</strain>
    </source>
</reference>
<dbReference type="Pfam" id="PF02470">
    <property type="entry name" value="MlaD"/>
    <property type="match status" value="1"/>
</dbReference>
<dbReference type="InterPro" id="IPR052336">
    <property type="entry name" value="MlaD_Phospholipid_Transporter"/>
</dbReference>
<dbReference type="GO" id="GO:0005548">
    <property type="term" value="F:phospholipid transporter activity"/>
    <property type="evidence" value="ECO:0007669"/>
    <property type="project" value="TreeGrafter"/>
</dbReference>
<evidence type="ECO:0000313" key="3">
    <source>
        <dbReference type="Proteomes" id="UP000260351"/>
    </source>
</evidence>
<accession>A0A3E1K5Z8</accession>
<feature type="domain" description="Mce/MlaD" evidence="1">
    <location>
        <begin position="39"/>
        <end position="117"/>
    </location>
</feature>
<evidence type="ECO:0000259" key="1">
    <source>
        <dbReference type="Pfam" id="PF02470"/>
    </source>
</evidence>
<protein>
    <submittedName>
        <fullName evidence="2">Outer membrane lipid asymmetry maintenance protein MlaD</fullName>
    </submittedName>
</protein>
<gene>
    <name evidence="2" type="primary">mlaD</name>
    <name evidence="2" type="ORF">DZC52_12385</name>
</gene>
<proteinExistence type="predicted"/>
<dbReference type="AlphaFoldDB" id="A0A3E1K5Z8"/>
<dbReference type="EMBL" id="QUZK01000046">
    <property type="protein sequence ID" value="RFF29439.1"/>
    <property type="molecule type" value="Genomic_DNA"/>
</dbReference>
<keyword evidence="3" id="KW-1185">Reference proteome</keyword>
<dbReference type="Proteomes" id="UP000260351">
    <property type="component" value="Unassembled WGS sequence"/>
</dbReference>
<comment type="caution">
    <text evidence="2">The sequence shown here is derived from an EMBL/GenBank/DDBJ whole genome shotgun (WGS) entry which is preliminary data.</text>
</comment>
<dbReference type="InterPro" id="IPR030970">
    <property type="entry name" value="ABC_MlaD"/>
</dbReference>
<dbReference type="OrthoDB" id="9788420at2"/>
<evidence type="ECO:0000313" key="2">
    <source>
        <dbReference type="EMBL" id="RFF29439.1"/>
    </source>
</evidence>
<name>A0A3E1K5Z8_9GAMM</name>
<dbReference type="GO" id="GO:0005543">
    <property type="term" value="F:phospholipid binding"/>
    <property type="evidence" value="ECO:0007669"/>
    <property type="project" value="TreeGrafter"/>
</dbReference>